<evidence type="ECO:0000256" key="6">
    <source>
        <dbReference type="ARBA" id="ARBA00022771"/>
    </source>
</evidence>
<dbReference type="SMART" id="SM00647">
    <property type="entry name" value="IBR"/>
    <property type="match status" value="2"/>
</dbReference>
<dbReference type="AlphaFoldDB" id="A0ABD2LSR7"/>
<dbReference type="Pfam" id="PF01485">
    <property type="entry name" value="IBR"/>
    <property type="match status" value="1"/>
</dbReference>
<organism evidence="12 13">
    <name type="scientific">Heterodera trifolii</name>
    <dbReference type="NCBI Taxonomy" id="157864"/>
    <lineage>
        <taxon>Eukaryota</taxon>
        <taxon>Metazoa</taxon>
        <taxon>Ecdysozoa</taxon>
        <taxon>Nematoda</taxon>
        <taxon>Chromadorea</taxon>
        <taxon>Rhabditida</taxon>
        <taxon>Tylenchina</taxon>
        <taxon>Tylenchomorpha</taxon>
        <taxon>Tylenchoidea</taxon>
        <taxon>Heteroderidae</taxon>
        <taxon>Heteroderinae</taxon>
        <taxon>Heterodera</taxon>
    </lineage>
</organism>
<dbReference type="InterPro" id="IPR002867">
    <property type="entry name" value="IBR_dom"/>
</dbReference>
<dbReference type="SUPFAM" id="SSF57850">
    <property type="entry name" value="RING/U-box"/>
    <property type="match status" value="2"/>
</dbReference>
<evidence type="ECO:0000256" key="7">
    <source>
        <dbReference type="ARBA" id="ARBA00022786"/>
    </source>
</evidence>
<dbReference type="Proteomes" id="UP001620626">
    <property type="component" value="Unassembled WGS sequence"/>
</dbReference>
<dbReference type="PROSITE" id="PS00518">
    <property type="entry name" value="ZF_RING_1"/>
    <property type="match status" value="1"/>
</dbReference>
<keyword evidence="4" id="KW-0479">Metal-binding</keyword>
<dbReference type="InterPro" id="IPR017907">
    <property type="entry name" value="Znf_RING_CS"/>
</dbReference>
<proteinExistence type="predicted"/>
<feature type="domain" description="RING-type" evidence="11">
    <location>
        <begin position="79"/>
        <end position="302"/>
    </location>
</feature>
<dbReference type="GO" id="GO:0061630">
    <property type="term" value="F:ubiquitin protein ligase activity"/>
    <property type="evidence" value="ECO:0007669"/>
    <property type="project" value="UniProtKB-EC"/>
</dbReference>
<sequence>MEPVPPYEILTEEQFLKETQKLTQLTAENLGTSDAVSKLLLNLFNWDGKTLIEEHNRAEDKEAFFKEKKVVTKPKAPEEGQTCTTCTSEEFCKMSACGDVGCVGCWSRYFWREMTLKQTVVLNCLYCENLIDEHFISATFEEFGGINDWEYLSAYEELTANKKRLVRRLEAIALKTIVKRNPLVESCPESSCSKIIKVNKAGPCIVKCICERAFCFACTKYPHPPISCSLLSKWETDSIDPETMETLAKVSKRCPNCGQGIIKTDGCIEMQCSSCKHSFCWFCLGDWNTHKSSLGGMCELADVVQKKSRTDEEEKLIKKRFERFHTLYQQQNAALEEEKELHGKLEGQINGSKENVRSPTKAETSLMGAFELLFDAHTTLKYSYVYAFYHFEGKEDESLEKLQFFLGKAANDLREYFDKLELKTEKIEENKPKVEKMCQNLEADIEKLVKFCDGKSAEESRTRKKATEAGTSGGTGEGHSGGKTEEKGADKTVVVLKKLQKTVRCASVQRRKFWKMALKLTRVLAFARFCAESGGQKEGKFRPKLLSPLAHWRSKRGQIPPKIVVSFGPHLTLLMAEFSVTSPNVWFVISVEVVSDTGT</sequence>
<dbReference type="InterPro" id="IPR031127">
    <property type="entry name" value="E3_UB_ligase_RBR"/>
</dbReference>
<evidence type="ECO:0000256" key="5">
    <source>
        <dbReference type="ARBA" id="ARBA00022737"/>
    </source>
</evidence>
<dbReference type="Gene3D" id="1.20.120.1750">
    <property type="match status" value="1"/>
</dbReference>
<dbReference type="PANTHER" id="PTHR11685">
    <property type="entry name" value="RBR FAMILY RING FINGER AND IBR DOMAIN-CONTAINING"/>
    <property type="match status" value="1"/>
</dbReference>
<comment type="catalytic activity">
    <reaction evidence="1">
        <text>[E2 ubiquitin-conjugating enzyme]-S-ubiquitinyl-L-cysteine + [acceptor protein]-L-lysine = [E2 ubiquitin-conjugating enzyme]-L-cysteine + [acceptor protein]-N(6)-ubiquitinyl-L-lysine.</text>
        <dbReference type="EC" id="2.3.2.31"/>
    </reaction>
</comment>
<evidence type="ECO:0000313" key="13">
    <source>
        <dbReference type="Proteomes" id="UP001620626"/>
    </source>
</evidence>
<keyword evidence="9" id="KW-0175">Coiled coil</keyword>
<comment type="caution">
    <text evidence="12">The sequence shown here is derived from an EMBL/GenBank/DDBJ whole genome shotgun (WGS) entry which is preliminary data.</text>
</comment>
<keyword evidence="5" id="KW-0677">Repeat</keyword>
<protein>
    <recommendedName>
        <fullName evidence="2">RBR-type E3 ubiquitin transferase</fullName>
        <ecNumber evidence="2">2.3.2.31</ecNumber>
    </recommendedName>
</protein>
<dbReference type="EC" id="2.3.2.31" evidence="2"/>
<evidence type="ECO:0000259" key="11">
    <source>
        <dbReference type="PROSITE" id="PS51873"/>
    </source>
</evidence>
<evidence type="ECO:0000256" key="8">
    <source>
        <dbReference type="ARBA" id="ARBA00022833"/>
    </source>
</evidence>
<keyword evidence="8" id="KW-0862">Zinc</keyword>
<gene>
    <name evidence="12" type="ORF">niasHT_000117</name>
</gene>
<dbReference type="InterPro" id="IPR044066">
    <property type="entry name" value="TRIAD_supradom"/>
</dbReference>
<evidence type="ECO:0000256" key="9">
    <source>
        <dbReference type="SAM" id="Coils"/>
    </source>
</evidence>
<dbReference type="Pfam" id="PF22191">
    <property type="entry name" value="IBR_1"/>
    <property type="match status" value="1"/>
</dbReference>
<keyword evidence="3" id="KW-0808">Transferase</keyword>
<feature type="coiled-coil region" evidence="9">
    <location>
        <begin position="410"/>
        <end position="444"/>
    </location>
</feature>
<reference evidence="12 13" key="1">
    <citation type="submission" date="2024-10" db="EMBL/GenBank/DDBJ databases">
        <authorList>
            <person name="Kim D."/>
        </authorList>
    </citation>
    <scope>NUCLEOTIDE SEQUENCE [LARGE SCALE GENOMIC DNA]</scope>
    <source>
        <strain evidence="12">BH-2024</strain>
    </source>
</reference>
<dbReference type="EMBL" id="JBICBT010000291">
    <property type="protein sequence ID" value="KAL3118189.1"/>
    <property type="molecule type" value="Genomic_DNA"/>
</dbReference>
<keyword evidence="13" id="KW-1185">Reference proteome</keyword>
<evidence type="ECO:0000256" key="3">
    <source>
        <dbReference type="ARBA" id="ARBA00022679"/>
    </source>
</evidence>
<dbReference type="PROSITE" id="PS51873">
    <property type="entry name" value="TRIAD"/>
    <property type="match status" value="1"/>
</dbReference>
<keyword evidence="7" id="KW-0833">Ubl conjugation pathway</keyword>
<accession>A0ABD2LSR7</accession>
<evidence type="ECO:0000256" key="2">
    <source>
        <dbReference type="ARBA" id="ARBA00012251"/>
    </source>
</evidence>
<evidence type="ECO:0000256" key="10">
    <source>
        <dbReference type="SAM" id="MobiDB-lite"/>
    </source>
</evidence>
<feature type="region of interest" description="Disordered" evidence="10">
    <location>
        <begin position="460"/>
        <end position="487"/>
    </location>
</feature>
<keyword evidence="6" id="KW-0863">Zinc-finger</keyword>
<evidence type="ECO:0000256" key="4">
    <source>
        <dbReference type="ARBA" id="ARBA00022723"/>
    </source>
</evidence>
<evidence type="ECO:0000313" key="12">
    <source>
        <dbReference type="EMBL" id="KAL3118189.1"/>
    </source>
</evidence>
<dbReference type="GO" id="GO:0008270">
    <property type="term" value="F:zinc ion binding"/>
    <property type="evidence" value="ECO:0007669"/>
    <property type="project" value="UniProtKB-KW"/>
</dbReference>
<evidence type="ECO:0000256" key="1">
    <source>
        <dbReference type="ARBA" id="ARBA00001798"/>
    </source>
</evidence>
<name>A0ABD2LSR7_9BILA</name>